<dbReference type="CDD" id="cd09618">
    <property type="entry name" value="CBM9_like_2"/>
    <property type="match status" value="1"/>
</dbReference>
<feature type="domain" description="DUF5916" evidence="2">
    <location>
        <begin position="236"/>
        <end position="823"/>
    </location>
</feature>
<protein>
    <recommendedName>
        <fullName evidence="2">DUF5916 domain-containing protein</fullName>
    </recommendedName>
</protein>
<dbReference type="Pfam" id="PF19313">
    <property type="entry name" value="DUF5916"/>
    <property type="match status" value="1"/>
</dbReference>
<dbReference type="SUPFAM" id="SSF49344">
    <property type="entry name" value="CBD9-like"/>
    <property type="match status" value="1"/>
</dbReference>
<dbReference type="RefSeq" id="WP_171607609.1">
    <property type="nucleotide sequence ID" value="NZ_WHPF01000006.1"/>
</dbReference>
<reference evidence="3" key="1">
    <citation type="submission" date="2019-10" db="EMBL/GenBank/DDBJ databases">
        <title>Draft genome sequence of Panacibacter sp. KCS-6.</title>
        <authorList>
            <person name="Yim K.J."/>
        </authorList>
    </citation>
    <scope>NUCLEOTIDE SEQUENCE</scope>
    <source>
        <strain evidence="3">KCS-6</strain>
    </source>
</reference>
<dbReference type="Gene3D" id="2.60.40.1190">
    <property type="match status" value="1"/>
</dbReference>
<dbReference type="EMBL" id="WHPF01000006">
    <property type="protein sequence ID" value="NNV55676.1"/>
    <property type="molecule type" value="Genomic_DNA"/>
</dbReference>
<feature type="chain" id="PRO_5035196463" description="DUF5916 domain-containing protein" evidence="1">
    <location>
        <begin position="21"/>
        <end position="830"/>
    </location>
</feature>
<sequence>MKPIAALSTFFLLFAMLGNAQTKTYKSIDAKRTAAPVKIDGILNEAAWKDAALLTDYVEFRPKIGALETPATKTTTYLMYSDNGIYFGGFCGESTKDSIATELSGRDGFGTNDYIGLIFDTYNDKLNGFEYFVTPLGEQWDAKMNPPSQDGNMEDFSWNAVWESGTVITDSGWSFEMFIPFSAIRFGKKEVQDWGVNITRRRRKTEQQNTWNPIDPNVNGFLTQEGVWKGISNIKPPLRLQFSPYFSVYANHFPVNKAGEKNWTSQVNGGLDVKYGINQAFTLDATLIPDFGQVQSDNQVLNLTPFEVKFNENRNFFTEGTELFSKGNLFYSRRIGGSPIHLYDVYNQADSNETIINNPTESKLVNATKISGRMQNGLGIGFLNAVTKAQYATFENTATKGERKVLTDPLTNYNVLVLDKTMKYNSSISLINTNVWRQGPDYDANVTAGLFELNNKKNTWNLGGKLAASNRFNYLPDNKTQTGFSHELHFGKTSGRFNFNVSQERTDTKYSSDDMGYFTNNNFLTHSGWAGYSWTEPKNWYNRIFLNFNGSYSALSKKIAPIEDKYQSARLNTNINIQSKKLWWIGSHLDYSFRQNDFYEPRNEGWYFKRGASVGIGSWFQSNDSKKYSYSTEVFMRSSINFYNSFALDVTAMHSMRFNNKLSLSQSISLQPRFNNMGYTYVEGSSNINFAKRKVNTIEHTLSAKYNFTNKMGITFRARHYLSNVNNKEFYILQQDGQLLANTGFKPEVNQSVNFFNIDMVYTWQFAPGSFINIVWKDASQVFSNKVDNQYFKNLGSAIDQDNNNNFSLKVIYFLDYLTLKNRINTAHKS</sequence>
<dbReference type="AlphaFoldDB" id="A0A8J8FCR8"/>
<feature type="signal peptide" evidence="1">
    <location>
        <begin position="1"/>
        <end position="20"/>
    </location>
</feature>
<proteinExistence type="predicted"/>
<name>A0A8J8FCR8_9BACT</name>
<evidence type="ECO:0000256" key="1">
    <source>
        <dbReference type="SAM" id="SignalP"/>
    </source>
</evidence>
<accession>A0A8J8FCR8</accession>
<comment type="caution">
    <text evidence="3">The sequence shown here is derived from an EMBL/GenBank/DDBJ whole genome shotgun (WGS) entry which is preliminary data.</text>
</comment>
<gene>
    <name evidence="3" type="ORF">GD597_09410</name>
</gene>
<organism evidence="3 4">
    <name type="scientific">Limnovirga soli</name>
    <dbReference type="NCBI Taxonomy" id="2656915"/>
    <lineage>
        <taxon>Bacteria</taxon>
        <taxon>Pseudomonadati</taxon>
        <taxon>Bacteroidota</taxon>
        <taxon>Chitinophagia</taxon>
        <taxon>Chitinophagales</taxon>
        <taxon>Chitinophagaceae</taxon>
        <taxon>Limnovirga</taxon>
    </lineage>
</organism>
<dbReference type="Proteomes" id="UP000598971">
    <property type="component" value="Unassembled WGS sequence"/>
</dbReference>
<evidence type="ECO:0000313" key="3">
    <source>
        <dbReference type="EMBL" id="NNV55676.1"/>
    </source>
</evidence>
<evidence type="ECO:0000313" key="4">
    <source>
        <dbReference type="Proteomes" id="UP000598971"/>
    </source>
</evidence>
<evidence type="ECO:0000259" key="2">
    <source>
        <dbReference type="Pfam" id="PF19313"/>
    </source>
</evidence>
<dbReference type="InterPro" id="IPR045670">
    <property type="entry name" value="DUF5916"/>
</dbReference>
<keyword evidence="4" id="KW-1185">Reference proteome</keyword>
<keyword evidence="1" id="KW-0732">Signal</keyword>